<keyword evidence="5" id="KW-0012">Acyltransferase</keyword>
<evidence type="ECO:0000256" key="3">
    <source>
        <dbReference type="ARBA" id="ARBA00022694"/>
    </source>
</evidence>
<name>A0A1Y3PFE3_9BACI</name>
<comment type="caution">
    <text evidence="8">The sequence shown here is derived from an EMBL/GenBank/DDBJ whole genome shotgun (WGS) entry which is preliminary data.</text>
</comment>
<evidence type="ECO:0000256" key="4">
    <source>
        <dbReference type="ARBA" id="ARBA00022723"/>
    </source>
</evidence>
<dbReference type="PANTHER" id="PTHR11735:SF11">
    <property type="entry name" value="TRNA THREONYLCARBAMOYLADENOSINE BIOSYNTHESIS PROTEIN TSAB"/>
    <property type="match status" value="1"/>
</dbReference>
<organism evidence="8 9">
    <name type="scientific">Bacillus thermozeamaize</name>
    <dbReference type="NCBI Taxonomy" id="230954"/>
    <lineage>
        <taxon>Bacteria</taxon>
        <taxon>Bacillati</taxon>
        <taxon>Bacillota</taxon>
        <taxon>Bacilli</taxon>
        <taxon>Bacillales</taxon>
        <taxon>Bacillaceae</taxon>
        <taxon>Bacillus</taxon>
    </lineage>
</organism>
<dbReference type="Pfam" id="PF00814">
    <property type="entry name" value="TsaD"/>
    <property type="match status" value="1"/>
</dbReference>
<sequence>MSVLGIDTSNYRTSICLMDENGRVLLDRRKLLQVKPGERGLQQSAAVFQHVQHLPELLEESGLPPGRLQAIAVSAAPRPVPGSYMPVFQVGLSYARWLARFLNVPCFLTTHQEGHLAAGVWSLGDTGQRLNQVSAFTAVHLSGGTSEILAVEPRPTGYKVEAIGGSTDLYAGQLIDRVGVALGLPFPAGPALEQLANNGEESGLRIPSAVKGTWFSFSGPETQALRWIATGAPPSAIARAVEVCVANTLEKALRNAFAAGYPKEVLWVGGVVANSWIRNRLKQRLEHPAVGARCYFSAPEYSGDNACGVALIGWKQLCVHQ</sequence>
<comment type="catalytic activity">
    <reaction evidence="6">
        <text>L-threonylcarbamoyladenylate + adenosine(37) in tRNA = N(6)-L-threonylcarbamoyladenosine(37) in tRNA + AMP + H(+)</text>
        <dbReference type="Rhea" id="RHEA:37059"/>
        <dbReference type="Rhea" id="RHEA-COMP:10162"/>
        <dbReference type="Rhea" id="RHEA-COMP:10163"/>
        <dbReference type="ChEBI" id="CHEBI:15378"/>
        <dbReference type="ChEBI" id="CHEBI:73682"/>
        <dbReference type="ChEBI" id="CHEBI:74411"/>
        <dbReference type="ChEBI" id="CHEBI:74418"/>
        <dbReference type="ChEBI" id="CHEBI:456215"/>
        <dbReference type="EC" id="2.3.1.234"/>
    </reaction>
</comment>
<dbReference type="Gene3D" id="3.30.420.40">
    <property type="match status" value="2"/>
</dbReference>
<evidence type="ECO:0000259" key="7">
    <source>
        <dbReference type="Pfam" id="PF00814"/>
    </source>
</evidence>
<feature type="domain" description="Gcp-like" evidence="7">
    <location>
        <begin position="55"/>
        <end position="307"/>
    </location>
</feature>
<proteinExistence type="predicted"/>
<dbReference type="GO" id="GO:0005829">
    <property type="term" value="C:cytosol"/>
    <property type="evidence" value="ECO:0007669"/>
    <property type="project" value="TreeGrafter"/>
</dbReference>
<evidence type="ECO:0000313" key="8">
    <source>
        <dbReference type="EMBL" id="OUM84816.1"/>
    </source>
</evidence>
<evidence type="ECO:0000313" key="9">
    <source>
        <dbReference type="Proteomes" id="UP000196475"/>
    </source>
</evidence>
<evidence type="ECO:0000256" key="2">
    <source>
        <dbReference type="ARBA" id="ARBA00022679"/>
    </source>
</evidence>
<dbReference type="GO" id="GO:0046872">
    <property type="term" value="F:metal ion binding"/>
    <property type="evidence" value="ECO:0007669"/>
    <property type="project" value="UniProtKB-KW"/>
</dbReference>
<gene>
    <name evidence="8" type="ORF">BAA01_07755</name>
</gene>
<keyword evidence="4" id="KW-0479">Metal-binding</keyword>
<dbReference type="InterPro" id="IPR017861">
    <property type="entry name" value="KAE1/TsaD"/>
</dbReference>
<dbReference type="GO" id="GO:0061711">
    <property type="term" value="F:tRNA N(6)-L-threonylcarbamoyladenine synthase activity"/>
    <property type="evidence" value="ECO:0007669"/>
    <property type="project" value="UniProtKB-EC"/>
</dbReference>
<dbReference type="GO" id="GO:0008033">
    <property type="term" value="P:tRNA processing"/>
    <property type="evidence" value="ECO:0007669"/>
    <property type="project" value="UniProtKB-KW"/>
</dbReference>
<keyword evidence="2" id="KW-0808">Transferase</keyword>
<keyword evidence="3" id="KW-0819">tRNA processing</keyword>
<evidence type="ECO:0000256" key="1">
    <source>
        <dbReference type="ARBA" id="ARBA00012156"/>
    </source>
</evidence>
<dbReference type="EC" id="2.3.1.234" evidence="1"/>
<dbReference type="PRINTS" id="PR00789">
    <property type="entry name" value="OSIALOPTASE"/>
</dbReference>
<evidence type="ECO:0000256" key="5">
    <source>
        <dbReference type="ARBA" id="ARBA00023315"/>
    </source>
</evidence>
<dbReference type="InterPro" id="IPR043129">
    <property type="entry name" value="ATPase_NBD"/>
</dbReference>
<protein>
    <recommendedName>
        <fullName evidence="1">N(6)-L-threonylcarbamoyladenine synthase</fullName>
        <ecNumber evidence="1">2.3.1.234</ecNumber>
    </recommendedName>
</protein>
<accession>A0A1Y3PFE3</accession>
<dbReference type="AlphaFoldDB" id="A0A1Y3PFE3"/>
<dbReference type="SUPFAM" id="SSF53067">
    <property type="entry name" value="Actin-like ATPase domain"/>
    <property type="match status" value="1"/>
</dbReference>
<reference evidence="9" key="1">
    <citation type="submission" date="2016-06" db="EMBL/GenBank/DDBJ databases">
        <authorList>
            <person name="Nascimento L."/>
            <person name="Pereira R.V."/>
            <person name="Martins L.F."/>
            <person name="Quaggio R.B."/>
            <person name="Silva A.M."/>
            <person name="Setubal J.C."/>
        </authorList>
    </citation>
    <scope>NUCLEOTIDE SEQUENCE [LARGE SCALE GENOMIC DNA]</scope>
</reference>
<dbReference type="InterPro" id="IPR000905">
    <property type="entry name" value="Gcp-like_dom"/>
</dbReference>
<dbReference type="Proteomes" id="UP000196475">
    <property type="component" value="Unassembled WGS sequence"/>
</dbReference>
<evidence type="ECO:0000256" key="6">
    <source>
        <dbReference type="ARBA" id="ARBA00048117"/>
    </source>
</evidence>
<dbReference type="PANTHER" id="PTHR11735">
    <property type="entry name" value="TRNA N6-ADENOSINE THREONYLCARBAMOYLTRANSFERASE"/>
    <property type="match status" value="1"/>
</dbReference>
<dbReference type="EMBL" id="LZRT01000120">
    <property type="protein sequence ID" value="OUM84816.1"/>
    <property type="molecule type" value="Genomic_DNA"/>
</dbReference>